<dbReference type="RefSeq" id="WP_344086655.1">
    <property type="nucleotide sequence ID" value="NZ_BAAAPO010000042.1"/>
</dbReference>
<dbReference type="Proteomes" id="UP001499938">
    <property type="component" value="Unassembled WGS sequence"/>
</dbReference>
<dbReference type="Pfam" id="PF07508">
    <property type="entry name" value="Recombinase"/>
    <property type="match status" value="1"/>
</dbReference>
<evidence type="ECO:0000256" key="1">
    <source>
        <dbReference type="SAM" id="Coils"/>
    </source>
</evidence>
<dbReference type="InterPro" id="IPR025827">
    <property type="entry name" value="Zn_ribbon_recom_dom"/>
</dbReference>
<dbReference type="Pfam" id="PF00239">
    <property type="entry name" value="Resolvase"/>
    <property type="match status" value="1"/>
</dbReference>
<feature type="coiled-coil region" evidence="1">
    <location>
        <begin position="385"/>
        <end position="412"/>
    </location>
</feature>
<organism evidence="5 6">
    <name type="scientific">Nostocoides veronense</name>
    <dbReference type="NCBI Taxonomy" id="330836"/>
    <lineage>
        <taxon>Bacteria</taxon>
        <taxon>Bacillati</taxon>
        <taxon>Actinomycetota</taxon>
        <taxon>Actinomycetes</taxon>
        <taxon>Micrococcales</taxon>
        <taxon>Intrasporangiaceae</taxon>
        <taxon>Nostocoides</taxon>
    </lineage>
</organism>
<dbReference type="EMBL" id="BAAAPO010000042">
    <property type="protein sequence ID" value="GAA1802591.1"/>
    <property type="molecule type" value="Genomic_DNA"/>
</dbReference>
<name>A0ABN2LXR3_9MICO</name>
<keyword evidence="1" id="KW-0175">Coiled coil</keyword>
<dbReference type="PROSITE" id="PS51736">
    <property type="entry name" value="RECOMBINASES_3"/>
    <property type="match status" value="1"/>
</dbReference>
<evidence type="ECO:0000313" key="5">
    <source>
        <dbReference type="EMBL" id="GAA1802591.1"/>
    </source>
</evidence>
<feature type="domain" description="Recombinase" evidence="4">
    <location>
        <begin position="171"/>
        <end position="291"/>
    </location>
</feature>
<dbReference type="PANTHER" id="PTHR30461">
    <property type="entry name" value="DNA-INVERTASE FROM LAMBDOID PROPHAGE"/>
    <property type="match status" value="1"/>
</dbReference>
<sequence length="454" mass="50686">MSLQAVAPLATVTAVSHLRVSTKEQAERDGDPEGYSIPAQRAANSRKAHSLGAVIVDEFVDRGESARSADREQLQRMLAYIQDKPVKYVIVHKVDRLARNRIDDVEISLALKNAGVTLVSASENIDETPSGILLHGIMSSIAEFYSRNLATEVVKGMSQKAKTGGTPGRAPIGYRNVMQNNDSGKPVRTVALDPTRAPLIAWAFEAYATGEWTLLKLATELEARGLTTVPTAKAPAKAVRRTQLHAILSNPYYKGVVTYRGVQYPNGRHDKLVDATTWARVQDVLASHRHGEKEREHPHYLRGSIFCGHCASRFIVTIARPRPGQEYPYFVCIGRHQKTTSCERRAAPISLVEELVEVEYARIRLAPEQRQAIQSAVEDYLDRRRDDSEQKVRSLTRQRQRLLDERGKLLQAHYSDAIPLDLLKRNKTGSGANATRSRDDSQPKPQRPPSRRKP</sequence>
<evidence type="ECO:0000256" key="2">
    <source>
        <dbReference type="SAM" id="MobiDB-lite"/>
    </source>
</evidence>
<evidence type="ECO:0000259" key="4">
    <source>
        <dbReference type="PROSITE" id="PS51737"/>
    </source>
</evidence>
<dbReference type="CDD" id="cd00338">
    <property type="entry name" value="Ser_Recombinase"/>
    <property type="match status" value="1"/>
</dbReference>
<dbReference type="PANTHER" id="PTHR30461:SF23">
    <property type="entry name" value="DNA RECOMBINASE-RELATED"/>
    <property type="match status" value="1"/>
</dbReference>
<evidence type="ECO:0008006" key="7">
    <source>
        <dbReference type="Google" id="ProtNLM"/>
    </source>
</evidence>
<dbReference type="SUPFAM" id="SSF53041">
    <property type="entry name" value="Resolvase-like"/>
    <property type="match status" value="1"/>
</dbReference>
<dbReference type="Gene3D" id="3.90.1750.20">
    <property type="entry name" value="Putative Large Serine Recombinase, Chain B, Domain 2"/>
    <property type="match status" value="1"/>
</dbReference>
<evidence type="ECO:0000313" key="6">
    <source>
        <dbReference type="Proteomes" id="UP001499938"/>
    </source>
</evidence>
<dbReference type="InterPro" id="IPR006119">
    <property type="entry name" value="Resolv_N"/>
</dbReference>
<proteinExistence type="predicted"/>
<reference evidence="5 6" key="1">
    <citation type="journal article" date="2019" name="Int. J. Syst. Evol. Microbiol.">
        <title>The Global Catalogue of Microorganisms (GCM) 10K type strain sequencing project: providing services to taxonomists for standard genome sequencing and annotation.</title>
        <authorList>
            <consortium name="The Broad Institute Genomics Platform"/>
            <consortium name="The Broad Institute Genome Sequencing Center for Infectious Disease"/>
            <person name="Wu L."/>
            <person name="Ma J."/>
        </authorList>
    </citation>
    <scope>NUCLEOTIDE SEQUENCE [LARGE SCALE GENOMIC DNA]</scope>
    <source>
        <strain evidence="5 6">JCM 15592</strain>
    </source>
</reference>
<keyword evidence="6" id="KW-1185">Reference proteome</keyword>
<dbReference type="InterPro" id="IPR011109">
    <property type="entry name" value="DNA_bind_recombinase_dom"/>
</dbReference>
<dbReference type="SMART" id="SM00857">
    <property type="entry name" value="Resolvase"/>
    <property type="match status" value="1"/>
</dbReference>
<dbReference type="InterPro" id="IPR050639">
    <property type="entry name" value="SSR_resolvase"/>
</dbReference>
<evidence type="ECO:0000259" key="3">
    <source>
        <dbReference type="PROSITE" id="PS51736"/>
    </source>
</evidence>
<dbReference type="InterPro" id="IPR036162">
    <property type="entry name" value="Resolvase-like_N_sf"/>
</dbReference>
<gene>
    <name evidence="5" type="ORF">GCM10009811_27940</name>
</gene>
<comment type="caution">
    <text evidence="5">The sequence shown here is derived from an EMBL/GenBank/DDBJ whole genome shotgun (WGS) entry which is preliminary data.</text>
</comment>
<accession>A0ABN2LXR3</accession>
<dbReference type="PROSITE" id="PS51737">
    <property type="entry name" value="RECOMBINASE_DNA_BIND"/>
    <property type="match status" value="1"/>
</dbReference>
<protein>
    <recommendedName>
        <fullName evidence="7">Recombinase</fullName>
    </recommendedName>
</protein>
<dbReference type="InterPro" id="IPR038109">
    <property type="entry name" value="DNA_bind_recomb_sf"/>
</dbReference>
<feature type="region of interest" description="Disordered" evidence="2">
    <location>
        <begin position="421"/>
        <end position="454"/>
    </location>
</feature>
<dbReference type="Gene3D" id="3.40.50.1390">
    <property type="entry name" value="Resolvase, N-terminal catalytic domain"/>
    <property type="match status" value="1"/>
</dbReference>
<feature type="domain" description="Resolvase/invertase-type recombinase catalytic" evidence="3">
    <location>
        <begin position="13"/>
        <end position="164"/>
    </location>
</feature>
<dbReference type="Pfam" id="PF13408">
    <property type="entry name" value="Zn_ribbon_recom"/>
    <property type="match status" value="1"/>
</dbReference>